<evidence type="ECO:0000256" key="21">
    <source>
        <dbReference type="SAM" id="Phobius"/>
    </source>
</evidence>
<dbReference type="PROSITE" id="PS51292">
    <property type="entry name" value="ZF_RING_CH"/>
    <property type="match status" value="1"/>
</dbReference>
<feature type="compositionally biased region" description="Low complexity" evidence="20">
    <location>
        <begin position="200"/>
        <end position="218"/>
    </location>
</feature>
<evidence type="ECO:0000256" key="11">
    <source>
        <dbReference type="ARBA" id="ARBA00022833"/>
    </source>
</evidence>
<evidence type="ECO:0000256" key="3">
    <source>
        <dbReference type="ARBA" id="ARBA00004906"/>
    </source>
</evidence>
<comment type="catalytic activity">
    <reaction evidence="1">
        <text>S-ubiquitinyl-[E2 ubiquitin-conjugating enzyme]-L-cysteine + [acceptor protein]-L-lysine = [E2 ubiquitin-conjugating enzyme]-L-cysteine + N(6)-ubiquitinyl-[acceptor protein]-L-lysine.</text>
        <dbReference type="EC" id="2.3.2.27"/>
    </reaction>
</comment>
<gene>
    <name evidence="23" type="primary">MARCHF6</name>
</gene>
<evidence type="ECO:0000256" key="18">
    <source>
        <dbReference type="ARBA" id="ARBA00082010"/>
    </source>
</evidence>
<dbReference type="Pfam" id="PF23113">
    <property type="entry name" value="MARCHF6_C"/>
    <property type="match status" value="1"/>
</dbReference>
<protein>
    <recommendedName>
        <fullName evidence="17">E3 ubiquitin-protein ligase MARCHF6</fullName>
        <ecNumber evidence="4">2.3.2.27</ecNumber>
    </recommendedName>
    <alternativeName>
        <fullName evidence="19">Membrane-associated RING finger protein 6</fullName>
    </alternativeName>
    <alternativeName>
        <fullName evidence="18">Membrane-associated RING-CH protein VI</fullName>
    </alternativeName>
</protein>
<feature type="transmembrane region" description="Helical" evidence="21">
    <location>
        <begin position="100"/>
        <end position="118"/>
    </location>
</feature>
<evidence type="ECO:0000256" key="12">
    <source>
        <dbReference type="ARBA" id="ARBA00022843"/>
    </source>
</evidence>
<dbReference type="SUPFAM" id="SSF57850">
    <property type="entry name" value="RING/U-box"/>
    <property type="match status" value="1"/>
</dbReference>
<evidence type="ECO:0000259" key="22">
    <source>
        <dbReference type="PROSITE" id="PS51292"/>
    </source>
</evidence>
<keyword evidence="15 21" id="KW-0472">Membrane</keyword>
<keyword evidence="6 21" id="KW-0812">Transmembrane</keyword>
<dbReference type="InterPro" id="IPR013083">
    <property type="entry name" value="Znf_RING/FYVE/PHD"/>
</dbReference>
<dbReference type="SMART" id="SM00744">
    <property type="entry name" value="RINGv"/>
    <property type="match status" value="1"/>
</dbReference>
<reference evidence="23" key="2">
    <citation type="submission" date="2025-08" db="UniProtKB">
        <authorList>
            <consortium name="Ensembl"/>
        </authorList>
    </citation>
    <scope>IDENTIFICATION</scope>
</reference>
<feature type="transmembrane region" description="Helical" evidence="21">
    <location>
        <begin position="780"/>
        <end position="803"/>
    </location>
</feature>
<dbReference type="GO" id="GO:0061630">
    <property type="term" value="F:ubiquitin protein ligase activity"/>
    <property type="evidence" value="ECO:0007669"/>
    <property type="project" value="UniProtKB-EC"/>
</dbReference>
<keyword evidence="7" id="KW-0479">Metal-binding</keyword>
<keyword evidence="5" id="KW-0808">Transferase</keyword>
<evidence type="ECO:0000256" key="4">
    <source>
        <dbReference type="ARBA" id="ARBA00012483"/>
    </source>
</evidence>
<feature type="transmembrane region" description="Helical" evidence="21">
    <location>
        <begin position="397"/>
        <end position="417"/>
    </location>
</feature>
<evidence type="ECO:0000256" key="8">
    <source>
        <dbReference type="ARBA" id="ARBA00022771"/>
    </source>
</evidence>
<dbReference type="Proteomes" id="UP000694520">
    <property type="component" value="Chromosome 23"/>
</dbReference>
<evidence type="ECO:0000256" key="2">
    <source>
        <dbReference type="ARBA" id="ARBA00004477"/>
    </source>
</evidence>
<dbReference type="Pfam" id="PF12906">
    <property type="entry name" value="RINGv"/>
    <property type="match status" value="1"/>
</dbReference>
<evidence type="ECO:0000256" key="7">
    <source>
        <dbReference type="ARBA" id="ARBA00022723"/>
    </source>
</evidence>
<dbReference type="InterPro" id="IPR056521">
    <property type="entry name" value="MARCHF6-like_C"/>
</dbReference>
<dbReference type="PANTHER" id="PTHR13145:SF0">
    <property type="entry name" value="E3 UBIQUITIN-PROTEIN LIGASE MARCHF6"/>
    <property type="match status" value="1"/>
</dbReference>
<feature type="domain" description="RING-CH-type" evidence="22">
    <location>
        <begin position="1"/>
        <end position="62"/>
    </location>
</feature>
<keyword evidence="10" id="KW-0256">Endoplasmic reticulum</keyword>
<proteinExistence type="predicted"/>
<feature type="transmembrane region" description="Helical" evidence="21">
    <location>
        <begin position="139"/>
        <end position="163"/>
    </location>
</feature>
<keyword evidence="24" id="KW-1185">Reference proteome</keyword>
<evidence type="ECO:0000256" key="19">
    <source>
        <dbReference type="ARBA" id="ARBA00083917"/>
    </source>
</evidence>
<keyword evidence="12" id="KW-0832">Ubl conjugation</keyword>
<evidence type="ECO:0000256" key="15">
    <source>
        <dbReference type="ARBA" id="ARBA00023136"/>
    </source>
</evidence>
<comment type="subcellular location">
    <subcellularLocation>
        <location evidence="2">Endoplasmic reticulum membrane</location>
        <topology evidence="2">Multi-pass membrane protein</topology>
    </subcellularLocation>
</comment>
<feature type="transmembrane region" description="Helical" evidence="21">
    <location>
        <begin position="608"/>
        <end position="630"/>
    </location>
</feature>
<name>A0A8B9XVR1_BOSMU</name>
<keyword evidence="13 21" id="KW-1133">Transmembrane helix</keyword>
<dbReference type="Gene3D" id="3.30.40.10">
    <property type="entry name" value="Zinc/RING finger domain, C3HC4 (zinc finger)"/>
    <property type="match status" value="1"/>
</dbReference>
<evidence type="ECO:0000256" key="5">
    <source>
        <dbReference type="ARBA" id="ARBA00022679"/>
    </source>
</evidence>
<evidence type="ECO:0000313" key="24">
    <source>
        <dbReference type="Proteomes" id="UP000694520"/>
    </source>
</evidence>
<dbReference type="GO" id="GO:0008270">
    <property type="term" value="F:zinc ion binding"/>
    <property type="evidence" value="ECO:0007669"/>
    <property type="project" value="UniProtKB-KW"/>
</dbReference>
<dbReference type="GO" id="GO:0036503">
    <property type="term" value="P:ERAD pathway"/>
    <property type="evidence" value="ECO:0007669"/>
    <property type="project" value="TreeGrafter"/>
</dbReference>
<keyword evidence="9" id="KW-0833">Ubl conjugation pathway</keyword>
<feature type="transmembrane region" description="Helical" evidence="21">
    <location>
        <begin position="823"/>
        <end position="842"/>
    </location>
</feature>
<feature type="transmembrane region" description="Helical" evidence="21">
    <location>
        <begin position="738"/>
        <end position="760"/>
    </location>
</feature>
<feature type="transmembrane region" description="Helical" evidence="21">
    <location>
        <begin position="695"/>
        <end position="718"/>
    </location>
</feature>
<dbReference type="FunFam" id="3.30.40.10:FF:000096">
    <property type="entry name" value="E3 ubiquitin-protein ligase MARCH6"/>
    <property type="match status" value="1"/>
</dbReference>
<feature type="transmembrane region" description="Helical" evidence="21">
    <location>
        <begin position="455"/>
        <end position="477"/>
    </location>
</feature>
<evidence type="ECO:0000256" key="13">
    <source>
        <dbReference type="ARBA" id="ARBA00022989"/>
    </source>
</evidence>
<evidence type="ECO:0000256" key="10">
    <source>
        <dbReference type="ARBA" id="ARBA00022824"/>
    </source>
</evidence>
<evidence type="ECO:0000256" key="14">
    <source>
        <dbReference type="ARBA" id="ARBA00022990"/>
    </source>
</evidence>
<accession>A0A8B9XVR1</accession>
<evidence type="ECO:0000256" key="17">
    <source>
        <dbReference type="ARBA" id="ARBA00069012"/>
    </source>
</evidence>
<dbReference type="EC" id="2.3.2.27" evidence="4"/>
<evidence type="ECO:0000256" key="9">
    <source>
        <dbReference type="ARBA" id="ARBA00022786"/>
    </source>
</evidence>
<feature type="region of interest" description="Disordered" evidence="20">
    <location>
        <begin position="185"/>
        <end position="256"/>
    </location>
</feature>
<organism evidence="23 24">
    <name type="scientific">Bos mutus grunniens</name>
    <name type="common">Wild yak</name>
    <name type="synonym">Bos grunniens</name>
    <dbReference type="NCBI Taxonomy" id="30521"/>
    <lineage>
        <taxon>Eukaryota</taxon>
        <taxon>Metazoa</taxon>
        <taxon>Chordata</taxon>
        <taxon>Craniata</taxon>
        <taxon>Vertebrata</taxon>
        <taxon>Euteleostomi</taxon>
        <taxon>Mammalia</taxon>
        <taxon>Eutheria</taxon>
        <taxon>Laurasiatheria</taxon>
        <taxon>Artiodactyla</taxon>
        <taxon>Ruminantia</taxon>
        <taxon>Pecora</taxon>
        <taxon>Bovidae</taxon>
        <taxon>Bovinae</taxon>
        <taxon>Bos</taxon>
    </lineage>
</organism>
<evidence type="ECO:0000256" key="16">
    <source>
        <dbReference type="ARBA" id="ARBA00064724"/>
    </source>
</evidence>
<evidence type="ECO:0000256" key="6">
    <source>
        <dbReference type="ARBA" id="ARBA00022692"/>
    </source>
</evidence>
<reference evidence="23" key="1">
    <citation type="submission" date="2019-05" db="EMBL/GenBank/DDBJ databases">
        <authorList>
            <person name="Zhang S."/>
            <person name="Liu J."/>
        </authorList>
    </citation>
    <scope>NUCLEOTIDE SEQUENCE [LARGE SCALE GENOMIC DNA]</scope>
</reference>
<feature type="compositionally biased region" description="Acidic residues" evidence="20">
    <location>
        <begin position="223"/>
        <end position="248"/>
    </location>
</feature>
<dbReference type="GeneTree" id="ENSGT00940000155171"/>
<comment type="pathway">
    <text evidence="3">Protein modification; protein ubiquitination.</text>
</comment>
<dbReference type="InterPro" id="IPR011016">
    <property type="entry name" value="Znf_RING-CH"/>
</dbReference>
<evidence type="ECO:0000256" key="20">
    <source>
        <dbReference type="SAM" id="MobiDB-lite"/>
    </source>
</evidence>
<reference evidence="23" key="3">
    <citation type="submission" date="2025-09" db="UniProtKB">
        <authorList>
            <consortium name="Ensembl"/>
        </authorList>
    </citation>
    <scope>IDENTIFICATION</scope>
</reference>
<keyword evidence="14" id="KW-0007">Acetylation</keyword>
<dbReference type="AlphaFoldDB" id="A0A8B9XVR1"/>
<sequence>MDTAEEDICRVCRSEGTPEKPLYHPCVCTGSIKFIHQECLVQWLKHSRKEYCELCKHRFAFTPIYSPDMPSRLPIQDIFAGLVTSIGTAIRYWFHYTLVAFAWLGVVPLTACRIYKCLFTGSVSSLLTLPLDMLSTDNLLADCLQGCFVVTCTLCAFISLVWLREQIVHGGAPIWLEHAAPPFNAAGHHQNEAPAGGNGAENVAPEQPANPPAENAVVGENPDAQDEQAEEEEEENEEEDDAGGEDAADANNGAQDDMNWNALEWDRAAEELTWERMLGLDGSLVFLEHVFWVVSLNTLFILVFAFCPYHIGHFSLVGLGFEEHVQASHFEGLITTIVGYILLAITLIICHGLATLVKFHRSRRLLGVCYIVVKEMFDATLKDRELSFQSAPGTTMFLHWLVGMVYVFYFASFILLLREVLRPGVLWFLRNLNDPDFNPVQEMIHLPIYRHLRRFILSVIVFGSIVLLMLWLPIRIIKSLLPHFLPYNVMLYSDAPVSELSLELLLLQVVLPALLEQGHTRQWLKGLVRAWTVTAGYLLDLHSYLLGDQEENENSANQQVNNNQHARNNNAIPVVGEGLHAAHQAILQQGGPVGFQPYRRPLNFPLRIFLLIVFMCITLLIASLICLTLPVFAGRWLMSFWTGTAKIHELYTAACGLYVCWLTIRAVTVLVAWMPQGRRVIFQKVKEWSLMIMKTVIVAVLLAGVVPLLLGLLFELVIVAPLRVPLDQTPLFYPWQDWALGVLHAKIIAAITLMGPQWWLKTVIEQVYANGIRNIDLQYIVRKLAAPVISVLLLSLCVPYVIASGIVPLLGVTAEMQNLVHRRIYPFLLMVVVLMGILSFQVRQFKRLYEHIKNDKYFSALSRGDPLPVKDRIEMPMATQKTDTGLTQGLLKVLHKQCSHKEYVDLADLEQKWKNLCLPVEKFRALLQLDPCEDKIEWIKFLALGCSMLGGSLNTALKHLCEILTTDPEGGPARIPFGTFSYVYRYLSGLDSDIPESDTEAYLSSLKENAAARKNGMIGLSDFFVLKRKI</sequence>
<comment type="subunit">
    <text evidence="16">Interacts with DIO2. Interacts with SQLE.</text>
</comment>
<evidence type="ECO:0000256" key="1">
    <source>
        <dbReference type="ARBA" id="ARBA00000900"/>
    </source>
</evidence>
<feature type="transmembrane region" description="Helical" evidence="21">
    <location>
        <begin position="650"/>
        <end position="674"/>
    </location>
</feature>
<dbReference type="Ensembl" id="ENSBGRT00000028682.1">
    <property type="protein sequence ID" value="ENSBGRP00000024863.1"/>
    <property type="gene ID" value="ENSBGRG00000013423.1"/>
</dbReference>
<evidence type="ECO:0000313" key="23">
    <source>
        <dbReference type="Ensembl" id="ENSBGRP00000024863.1"/>
    </source>
</evidence>
<feature type="transmembrane region" description="Helical" evidence="21">
    <location>
        <begin position="290"/>
        <end position="311"/>
    </location>
</feature>
<feature type="transmembrane region" description="Helical" evidence="21">
    <location>
        <begin position="332"/>
        <end position="354"/>
    </location>
</feature>
<dbReference type="PANTHER" id="PTHR13145">
    <property type="entry name" value="SSM4 PROTEIN"/>
    <property type="match status" value="1"/>
</dbReference>
<dbReference type="CDD" id="cd16702">
    <property type="entry name" value="RING_CH-C4HC3_MARCH6"/>
    <property type="match status" value="1"/>
</dbReference>
<keyword evidence="8" id="KW-0863">Zinc-finger</keyword>
<keyword evidence="11" id="KW-0862">Zinc</keyword>
<dbReference type="GO" id="GO:0005789">
    <property type="term" value="C:endoplasmic reticulum membrane"/>
    <property type="evidence" value="ECO:0007669"/>
    <property type="project" value="UniProtKB-SubCell"/>
</dbReference>